<dbReference type="AlphaFoldDB" id="A0A9P5Q9D6"/>
<evidence type="ECO:0000256" key="2">
    <source>
        <dbReference type="ARBA" id="ARBA00004924"/>
    </source>
</evidence>
<organism evidence="12 13">
    <name type="scientific">Rhodocollybia butyracea</name>
    <dbReference type="NCBI Taxonomy" id="206335"/>
    <lineage>
        <taxon>Eukaryota</taxon>
        <taxon>Fungi</taxon>
        <taxon>Dikarya</taxon>
        <taxon>Basidiomycota</taxon>
        <taxon>Agaricomycotina</taxon>
        <taxon>Agaricomycetes</taxon>
        <taxon>Agaricomycetidae</taxon>
        <taxon>Agaricales</taxon>
        <taxon>Marasmiineae</taxon>
        <taxon>Omphalotaceae</taxon>
        <taxon>Rhodocollybia</taxon>
    </lineage>
</organism>
<evidence type="ECO:0000256" key="9">
    <source>
        <dbReference type="ARBA" id="ARBA00047598"/>
    </source>
</evidence>
<dbReference type="EC" id="1.14.13.196" evidence="4"/>
<evidence type="ECO:0000256" key="4">
    <source>
        <dbReference type="ARBA" id="ARBA00012881"/>
    </source>
</evidence>
<name>A0A9P5Q9D6_9AGAR</name>
<evidence type="ECO:0000256" key="6">
    <source>
        <dbReference type="ARBA" id="ARBA00022827"/>
    </source>
</evidence>
<evidence type="ECO:0000313" key="12">
    <source>
        <dbReference type="EMBL" id="KAF9077083.1"/>
    </source>
</evidence>
<keyword evidence="13" id="KW-1185">Reference proteome</keyword>
<feature type="compositionally biased region" description="Basic and acidic residues" evidence="11">
    <location>
        <begin position="477"/>
        <end position="488"/>
    </location>
</feature>
<dbReference type="Gene3D" id="3.50.50.60">
    <property type="entry name" value="FAD/NAD(P)-binding domain"/>
    <property type="match status" value="1"/>
</dbReference>
<feature type="region of interest" description="Disordered" evidence="11">
    <location>
        <begin position="422"/>
        <end position="488"/>
    </location>
</feature>
<dbReference type="OrthoDB" id="3519933at2759"/>
<keyword evidence="8" id="KW-0560">Oxidoreductase</keyword>
<feature type="compositionally biased region" description="Polar residues" evidence="11">
    <location>
        <begin position="436"/>
        <end position="445"/>
    </location>
</feature>
<dbReference type="InterPro" id="IPR036188">
    <property type="entry name" value="FAD/NAD-bd_sf"/>
</dbReference>
<evidence type="ECO:0000256" key="10">
    <source>
        <dbReference type="ARBA" id="ARBA00049248"/>
    </source>
</evidence>
<comment type="similarity">
    <text evidence="3">Belongs to the lysine N(6)-hydroxylase/L-ornithine N(5)-oxygenase family.</text>
</comment>
<dbReference type="Proteomes" id="UP000772434">
    <property type="component" value="Unassembled WGS sequence"/>
</dbReference>
<dbReference type="InterPro" id="IPR025700">
    <property type="entry name" value="Lys/Orn_oxygenase"/>
</dbReference>
<evidence type="ECO:0000256" key="5">
    <source>
        <dbReference type="ARBA" id="ARBA00022630"/>
    </source>
</evidence>
<comment type="caution">
    <text evidence="12">The sequence shown here is derived from an EMBL/GenBank/DDBJ whole genome shotgun (WGS) entry which is preliminary data.</text>
</comment>
<evidence type="ECO:0000256" key="1">
    <source>
        <dbReference type="ARBA" id="ARBA00001974"/>
    </source>
</evidence>
<evidence type="ECO:0000256" key="3">
    <source>
        <dbReference type="ARBA" id="ARBA00007588"/>
    </source>
</evidence>
<comment type="pathway">
    <text evidence="2">Siderophore biosynthesis.</text>
</comment>
<evidence type="ECO:0000256" key="8">
    <source>
        <dbReference type="ARBA" id="ARBA00023002"/>
    </source>
</evidence>
<keyword evidence="7" id="KW-0521">NADP</keyword>
<dbReference type="SUPFAM" id="SSF51905">
    <property type="entry name" value="FAD/NAD(P)-binding domain"/>
    <property type="match status" value="1"/>
</dbReference>
<evidence type="ECO:0000313" key="13">
    <source>
        <dbReference type="Proteomes" id="UP000772434"/>
    </source>
</evidence>
<dbReference type="GO" id="GO:0016491">
    <property type="term" value="F:oxidoreductase activity"/>
    <property type="evidence" value="ECO:0007669"/>
    <property type="project" value="UniProtKB-KW"/>
</dbReference>
<accession>A0A9P5Q9D6</accession>
<gene>
    <name evidence="12" type="ORF">BDP27DRAFT_1255093</name>
</gene>
<feature type="compositionally biased region" description="Low complexity" evidence="11">
    <location>
        <begin position="453"/>
        <end position="468"/>
    </location>
</feature>
<reference evidence="12" key="1">
    <citation type="submission" date="2020-11" db="EMBL/GenBank/DDBJ databases">
        <authorList>
            <consortium name="DOE Joint Genome Institute"/>
            <person name="Ahrendt S."/>
            <person name="Riley R."/>
            <person name="Andreopoulos W."/>
            <person name="Labutti K."/>
            <person name="Pangilinan J."/>
            <person name="Ruiz-Duenas F.J."/>
            <person name="Barrasa J.M."/>
            <person name="Sanchez-Garcia M."/>
            <person name="Camarero S."/>
            <person name="Miyauchi S."/>
            <person name="Serrano A."/>
            <person name="Linde D."/>
            <person name="Babiker R."/>
            <person name="Drula E."/>
            <person name="Ayuso-Fernandez I."/>
            <person name="Pacheco R."/>
            <person name="Padilla G."/>
            <person name="Ferreira P."/>
            <person name="Barriuso J."/>
            <person name="Kellner H."/>
            <person name="Castanera R."/>
            <person name="Alfaro M."/>
            <person name="Ramirez L."/>
            <person name="Pisabarro A.G."/>
            <person name="Kuo A."/>
            <person name="Tritt A."/>
            <person name="Lipzen A."/>
            <person name="He G."/>
            <person name="Yan M."/>
            <person name="Ng V."/>
            <person name="Cullen D."/>
            <person name="Martin F."/>
            <person name="Rosso M.-N."/>
            <person name="Henrissat B."/>
            <person name="Hibbett D."/>
            <person name="Martinez A.T."/>
            <person name="Grigoriev I.V."/>
        </authorList>
    </citation>
    <scope>NUCLEOTIDE SEQUENCE</scope>
    <source>
        <strain evidence="12">AH 40177</strain>
    </source>
</reference>
<dbReference type="EMBL" id="JADNRY010000005">
    <property type="protein sequence ID" value="KAF9077083.1"/>
    <property type="molecule type" value="Genomic_DNA"/>
</dbReference>
<comment type="catalytic activity">
    <reaction evidence="9">
        <text>L-ornithine + NADPH + O2 = N(5)-hydroxy-L-ornithine + NADP(+) + H2O</text>
        <dbReference type="Rhea" id="RHEA:41508"/>
        <dbReference type="ChEBI" id="CHEBI:15377"/>
        <dbReference type="ChEBI" id="CHEBI:15379"/>
        <dbReference type="ChEBI" id="CHEBI:46911"/>
        <dbReference type="ChEBI" id="CHEBI:57783"/>
        <dbReference type="ChEBI" id="CHEBI:58349"/>
        <dbReference type="ChEBI" id="CHEBI:78275"/>
        <dbReference type="EC" id="1.14.13.196"/>
    </reaction>
</comment>
<sequence>MADSSPFIYDLIGIGFGPSNVAIAGALIEKWHGQTEKSFKQTLFIEKHSTFQWHPGMLLPGAQMQISFMKDLATLRSPQSPLTFLNYLHIHGRLPAFINRGSSTPSRKEFADYLAWAARYVEEHGVNVNYGQEVVGIDESLDGLITVTSRSVSDGQLHDFVTRNLVVSPGGRGRFPNAATPLLKEPLITERSTLIHSSEYKYRVSKLLKSITNTTPRPLRIAVIGGGQSAAEVTINLHNLLSDIPAGDGPVGHQVDMIIRKGSLKPSDDTQFSNEIFDPEVTSSWFGTVEQSRERIMSEYKSTNYSVVNSRTIDTLYEIVYDQKVEDAISARNPTKSTPGPRINIRSHMHIPSLKYDSSSQTFLFTLQNVQTRQVFENDTYDAIVCATGYQRNSWMEMLRNSSRLGKRFGVESGSSISDVRLVPFAQRTPSPNPVPTASASTSTPDLYDDFESSSISSIGTSSSAITTPPTGDDGSIGEKERQSSRDPVKVYITRSYRLLPMASTQTVQDGSAEGLKARIYLQGMEEATHGLSDTLLSVIGCRAGEVVDDLLSED</sequence>
<dbReference type="PANTHER" id="PTHR42802">
    <property type="entry name" value="MONOOXYGENASE"/>
    <property type="match status" value="1"/>
</dbReference>
<dbReference type="Pfam" id="PF13434">
    <property type="entry name" value="Lys_Orn_oxgnase"/>
    <property type="match status" value="1"/>
</dbReference>
<comment type="catalytic activity">
    <reaction evidence="10">
        <text>L-ornithine + NADH + O2 = N(5)-hydroxy-L-ornithine + NAD(+) + H2O</text>
        <dbReference type="Rhea" id="RHEA:41512"/>
        <dbReference type="ChEBI" id="CHEBI:15377"/>
        <dbReference type="ChEBI" id="CHEBI:15379"/>
        <dbReference type="ChEBI" id="CHEBI:46911"/>
        <dbReference type="ChEBI" id="CHEBI:57540"/>
        <dbReference type="ChEBI" id="CHEBI:57945"/>
        <dbReference type="ChEBI" id="CHEBI:78275"/>
        <dbReference type="EC" id="1.14.13.196"/>
    </reaction>
</comment>
<evidence type="ECO:0000256" key="7">
    <source>
        <dbReference type="ARBA" id="ARBA00022857"/>
    </source>
</evidence>
<evidence type="ECO:0000256" key="11">
    <source>
        <dbReference type="SAM" id="MobiDB-lite"/>
    </source>
</evidence>
<comment type="cofactor">
    <cofactor evidence="1">
        <name>FAD</name>
        <dbReference type="ChEBI" id="CHEBI:57692"/>
    </cofactor>
</comment>
<keyword evidence="5" id="KW-0285">Flavoprotein</keyword>
<dbReference type="GO" id="GO:0006879">
    <property type="term" value="P:intracellular iron ion homeostasis"/>
    <property type="evidence" value="ECO:0007669"/>
    <property type="project" value="TreeGrafter"/>
</dbReference>
<protein>
    <recommendedName>
        <fullName evidence="4">L-ornithine N(5)-monooxygenase [NAD(P)H]</fullName>
        <ecNumber evidence="4">1.14.13.196</ecNumber>
    </recommendedName>
</protein>
<proteinExistence type="inferred from homology"/>
<dbReference type="PANTHER" id="PTHR42802:SF1">
    <property type="entry name" value="L-ORNITHINE N(5)-MONOOXYGENASE"/>
    <property type="match status" value="1"/>
</dbReference>
<keyword evidence="6" id="KW-0274">FAD</keyword>